<dbReference type="PANTHER" id="PTHR10902">
    <property type="entry name" value="60S RIBOSOMAL PROTEIN L35A"/>
    <property type="match status" value="1"/>
</dbReference>
<dbReference type="InterPro" id="IPR001780">
    <property type="entry name" value="Ribosomal_eL33"/>
</dbReference>
<evidence type="ECO:0000256" key="4">
    <source>
        <dbReference type="ARBA" id="ARBA00035228"/>
    </source>
</evidence>
<dbReference type="InterPro" id="IPR009000">
    <property type="entry name" value="Transl_B-barrel_sf"/>
</dbReference>
<reference evidence="6" key="1">
    <citation type="submission" date="2020-11" db="EMBL/GenBank/DDBJ databases">
        <authorList>
            <person name="Tran Van P."/>
        </authorList>
    </citation>
    <scope>NUCLEOTIDE SEQUENCE</scope>
</reference>
<dbReference type="PROSITE" id="PS01105">
    <property type="entry name" value="RIBOSOMAL_L35AE"/>
    <property type="match status" value="1"/>
</dbReference>
<comment type="similarity">
    <text evidence="1">Belongs to the eukaryotic ribosomal protein eL33 family.</text>
</comment>
<evidence type="ECO:0000256" key="2">
    <source>
        <dbReference type="ARBA" id="ARBA00022980"/>
    </source>
</evidence>
<protein>
    <recommendedName>
        <fullName evidence="4">Large ribosomal subunit protein eL33</fullName>
    </recommendedName>
    <alternativeName>
        <fullName evidence="5">60S ribosomal protein L35a</fullName>
    </alternativeName>
</protein>
<evidence type="ECO:0000313" key="7">
    <source>
        <dbReference type="Proteomes" id="UP000677054"/>
    </source>
</evidence>
<dbReference type="EMBL" id="LR899690">
    <property type="protein sequence ID" value="CAD7241759.1"/>
    <property type="molecule type" value="Genomic_DNA"/>
</dbReference>
<evidence type="ECO:0000256" key="3">
    <source>
        <dbReference type="ARBA" id="ARBA00023274"/>
    </source>
</evidence>
<dbReference type="Proteomes" id="UP000677054">
    <property type="component" value="Unassembled WGS sequence"/>
</dbReference>
<dbReference type="AlphaFoldDB" id="A0A7R8X123"/>
<proteinExistence type="inferred from homology"/>
<dbReference type="GO" id="GO:0003735">
    <property type="term" value="F:structural constituent of ribosome"/>
    <property type="evidence" value="ECO:0007669"/>
    <property type="project" value="InterPro"/>
</dbReference>
<gene>
    <name evidence="6" type="ORF">DSTB1V02_LOCUS1739</name>
</gene>
<sequence>MPENMEVDQEKKEKKKRRKVGRLYARAVFTGFKRGLRNQRENTALLSVEGVRSMDDAKWYVGKKAAYVYKCKRKTGVPGKPGMKTRLRAIWGKVTRIHGTRGAVRAKFGKNLPPNAMGRRIRIVRLSSLLTQNMHL</sequence>
<dbReference type="InterPro" id="IPR018266">
    <property type="entry name" value="Ribosomal_eL33_CS"/>
</dbReference>
<dbReference type="GO" id="GO:0006412">
    <property type="term" value="P:translation"/>
    <property type="evidence" value="ECO:0007669"/>
    <property type="project" value="InterPro"/>
</dbReference>
<dbReference type="GO" id="GO:0005840">
    <property type="term" value="C:ribosome"/>
    <property type="evidence" value="ECO:0007669"/>
    <property type="project" value="UniProtKB-KW"/>
</dbReference>
<evidence type="ECO:0000313" key="6">
    <source>
        <dbReference type="EMBL" id="CAD7241759.1"/>
    </source>
</evidence>
<organism evidence="6">
    <name type="scientific">Darwinula stevensoni</name>
    <dbReference type="NCBI Taxonomy" id="69355"/>
    <lineage>
        <taxon>Eukaryota</taxon>
        <taxon>Metazoa</taxon>
        <taxon>Ecdysozoa</taxon>
        <taxon>Arthropoda</taxon>
        <taxon>Crustacea</taxon>
        <taxon>Oligostraca</taxon>
        <taxon>Ostracoda</taxon>
        <taxon>Podocopa</taxon>
        <taxon>Podocopida</taxon>
        <taxon>Darwinulocopina</taxon>
        <taxon>Darwinuloidea</taxon>
        <taxon>Darwinulidae</taxon>
        <taxon>Darwinula</taxon>
    </lineage>
</organism>
<accession>A0A7R8X123</accession>
<keyword evidence="7" id="KW-1185">Reference proteome</keyword>
<name>A0A7R8X123_9CRUS</name>
<dbReference type="OrthoDB" id="1166329at2759"/>
<dbReference type="InterPro" id="IPR038661">
    <property type="entry name" value="Ribosomal_eL33_sf"/>
</dbReference>
<dbReference type="GO" id="GO:1990904">
    <property type="term" value="C:ribonucleoprotein complex"/>
    <property type="evidence" value="ECO:0007669"/>
    <property type="project" value="UniProtKB-KW"/>
</dbReference>
<dbReference type="FunFam" id="2.40.10.190:FF:000001">
    <property type="entry name" value="60S ribosomal protein L35a"/>
    <property type="match status" value="1"/>
</dbReference>
<dbReference type="HAMAP" id="MF_00573">
    <property type="entry name" value="Ribosomal_eL33"/>
    <property type="match status" value="1"/>
</dbReference>
<dbReference type="Gene3D" id="2.40.10.190">
    <property type="entry name" value="translation elongation factor selb, chain A, domain 4"/>
    <property type="match status" value="1"/>
</dbReference>
<evidence type="ECO:0000256" key="1">
    <source>
        <dbReference type="ARBA" id="ARBA00009269"/>
    </source>
</evidence>
<dbReference type="Pfam" id="PF01247">
    <property type="entry name" value="Ribosomal_L35Ae"/>
    <property type="match status" value="1"/>
</dbReference>
<keyword evidence="2" id="KW-0689">Ribosomal protein</keyword>
<evidence type="ECO:0000256" key="5">
    <source>
        <dbReference type="ARBA" id="ARBA00035530"/>
    </source>
</evidence>
<dbReference type="SUPFAM" id="SSF50447">
    <property type="entry name" value="Translation proteins"/>
    <property type="match status" value="1"/>
</dbReference>
<dbReference type="EMBL" id="CAJPEV010000173">
    <property type="protein sequence ID" value="CAG0881807.1"/>
    <property type="molecule type" value="Genomic_DNA"/>
</dbReference>
<keyword evidence="3" id="KW-0687">Ribonucleoprotein</keyword>